<proteinExistence type="predicted"/>
<gene>
    <name evidence="1" type="ORF">S01H1_80168</name>
</gene>
<dbReference type="SUPFAM" id="SSF46955">
    <property type="entry name" value="Putative DNA-binding domain"/>
    <property type="match status" value="1"/>
</dbReference>
<dbReference type="Gene3D" id="1.10.10.10">
    <property type="entry name" value="Winged helix-like DNA-binding domain superfamily/Winged helix DNA-binding domain"/>
    <property type="match status" value="1"/>
</dbReference>
<reference evidence="1" key="1">
    <citation type="journal article" date="2014" name="Front. Microbiol.">
        <title>High frequency of phylogenetically diverse reductive dehalogenase-homologous genes in deep subseafloor sedimentary metagenomes.</title>
        <authorList>
            <person name="Kawai M."/>
            <person name="Futagami T."/>
            <person name="Toyoda A."/>
            <person name="Takaki Y."/>
            <person name="Nishi S."/>
            <person name="Hori S."/>
            <person name="Arai W."/>
            <person name="Tsubouchi T."/>
            <person name="Morono Y."/>
            <person name="Uchiyama I."/>
            <person name="Ito T."/>
            <person name="Fujiyama A."/>
            <person name="Inagaki F."/>
            <person name="Takami H."/>
        </authorList>
    </citation>
    <scope>NUCLEOTIDE SEQUENCE</scope>
    <source>
        <strain evidence="1">Expedition CK06-06</strain>
    </source>
</reference>
<dbReference type="InterPro" id="IPR009061">
    <property type="entry name" value="DNA-bd_dom_put_sf"/>
</dbReference>
<dbReference type="AlphaFoldDB" id="X0ZB75"/>
<protein>
    <recommendedName>
        <fullName evidence="2">Helix-turn-helix domain-containing protein</fullName>
    </recommendedName>
</protein>
<sequence length="136" mass="14964">MARARVLFRLSGVTRVKLAEGAHVLGDIIEHIVSDVHRYVSAHPAPDDAGLVPPGIPAEVPDELAVHQARQMLAETSLATTQAVPRRFLSMQDFAKRQDVSVSTVTRWKTRGMPARKTGTIVRIPVQEAEAWLTTH</sequence>
<dbReference type="InterPro" id="IPR036388">
    <property type="entry name" value="WH-like_DNA-bd_sf"/>
</dbReference>
<evidence type="ECO:0000313" key="1">
    <source>
        <dbReference type="EMBL" id="GAG45661.1"/>
    </source>
</evidence>
<name>X0ZB75_9ZZZZ</name>
<organism evidence="1">
    <name type="scientific">marine sediment metagenome</name>
    <dbReference type="NCBI Taxonomy" id="412755"/>
    <lineage>
        <taxon>unclassified sequences</taxon>
        <taxon>metagenomes</taxon>
        <taxon>ecological metagenomes</taxon>
    </lineage>
</organism>
<comment type="caution">
    <text evidence="1">The sequence shown here is derived from an EMBL/GenBank/DDBJ whole genome shotgun (WGS) entry which is preliminary data.</text>
</comment>
<accession>X0ZB75</accession>
<dbReference type="EMBL" id="BARS01054107">
    <property type="protein sequence ID" value="GAG45661.1"/>
    <property type="molecule type" value="Genomic_DNA"/>
</dbReference>
<evidence type="ECO:0008006" key="2">
    <source>
        <dbReference type="Google" id="ProtNLM"/>
    </source>
</evidence>